<feature type="transmembrane region" description="Helical" evidence="2">
    <location>
        <begin position="170"/>
        <end position="194"/>
    </location>
</feature>
<proteinExistence type="predicted"/>
<feature type="compositionally biased region" description="Low complexity" evidence="1">
    <location>
        <begin position="317"/>
        <end position="375"/>
    </location>
</feature>
<feature type="compositionally biased region" description="Polar residues" evidence="1">
    <location>
        <begin position="26"/>
        <end position="51"/>
    </location>
</feature>
<reference evidence="3 4" key="1">
    <citation type="submission" date="2018-11" db="EMBL/GenBank/DDBJ databases">
        <title>Saccharopolyspora rhizosphaerae sp. nov., an actinomycete isolated from rhizosphere soil in Thailand.</title>
        <authorList>
            <person name="Intra B."/>
            <person name="Euanorasetr J."/>
            <person name="Take A."/>
            <person name="Inahashi Y."/>
            <person name="Mori M."/>
            <person name="Panbangred W."/>
            <person name="Matsumoto A."/>
        </authorList>
    </citation>
    <scope>NUCLEOTIDE SEQUENCE [LARGE SCALE GENOMIC DNA]</scope>
    <source>
        <strain evidence="3 4">H219</strain>
    </source>
</reference>
<accession>A0A3R8PZY3</accession>
<feature type="region of interest" description="Disordered" evidence="1">
    <location>
        <begin position="1"/>
        <end position="161"/>
    </location>
</feature>
<sequence>MSSPQPPDGGQQGSDPISNRMDPQDENQAGGDSTQVVRPVQSQGQQPPSESTQVVQPTGQPQQGGDSTQVVPPSAQPPQPMYQQPGHAGQQQGGADATAMVPPSMQPPQPMYQQPGTQSQPGGFPAQPPQQPGTPGGGFPAPQAHGGFPPPQAGGFPGQSEPGNPALAKLCAILGMVFGGLGVIFGIVGIVGLASLSAMASQAAALGVEVPPMGLMYTLTIVSVLVSLVYLVGGIMLIKRNALGATMIGGAAALGVIANLVMMIMYPSASGVVGILFGLALAVLAFLPAVREWANAGSGAATAQIGGYGQPQGGFGQQPPQQFGQQGFGQQPPPQQFGQQGYGQQPAQQFGQQPQQGFPQQGGYPQPGGYPQQGGQQPGQPPQPPQW</sequence>
<dbReference type="OrthoDB" id="3690490at2"/>
<feature type="transmembrane region" description="Helical" evidence="2">
    <location>
        <begin position="245"/>
        <end position="266"/>
    </location>
</feature>
<dbReference type="Proteomes" id="UP000274515">
    <property type="component" value="Unassembled WGS sequence"/>
</dbReference>
<feature type="compositionally biased region" description="Low complexity" evidence="1">
    <location>
        <begin position="111"/>
        <end position="125"/>
    </location>
</feature>
<feature type="region of interest" description="Disordered" evidence="1">
    <location>
        <begin position="308"/>
        <end position="387"/>
    </location>
</feature>
<gene>
    <name evidence="3" type="ORF">EIL87_15845</name>
</gene>
<keyword evidence="2" id="KW-0472">Membrane</keyword>
<feature type="transmembrane region" description="Helical" evidence="2">
    <location>
        <begin position="214"/>
        <end position="238"/>
    </location>
</feature>
<keyword evidence="4" id="KW-1185">Reference proteome</keyword>
<protein>
    <submittedName>
        <fullName evidence="3">Uncharacterized protein</fullName>
    </submittedName>
</protein>
<evidence type="ECO:0000313" key="3">
    <source>
        <dbReference type="EMBL" id="RRO15512.1"/>
    </source>
</evidence>
<evidence type="ECO:0000256" key="2">
    <source>
        <dbReference type="SAM" id="Phobius"/>
    </source>
</evidence>
<keyword evidence="2" id="KW-1133">Transmembrane helix</keyword>
<feature type="compositionally biased region" description="Low complexity" evidence="1">
    <location>
        <begin position="81"/>
        <end position="103"/>
    </location>
</feature>
<dbReference type="RefSeq" id="WP_125091310.1">
    <property type="nucleotide sequence ID" value="NZ_RSAA01000015.1"/>
</dbReference>
<comment type="caution">
    <text evidence="3">The sequence shown here is derived from an EMBL/GenBank/DDBJ whole genome shotgun (WGS) entry which is preliminary data.</text>
</comment>
<evidence type="ECO:0000313" key="4">
    <source>
        <dbReference type="Proteomes" id="UP000274515"/>
    </source>
</evidence>
<name>A0A3R8PZY3_9PSEU</name>
<feature type="transmembrane region" description="Helical" evidence="2">
    <location>
        <begin position="272"/>
        <end position="290"/>
    </location>
</feature>
<organism evidence="3 4">
    <name type="scientific">Saccharopolyspora rhizosphaerae</name>
    <dbReference type="NCBI Taxonomy" id="2492662"/>
    <lineage>
        <taxon>Bacteria</taxon>
        <taxon>Bacillati</taxon>
        <taxon>Actinomycetota</taxon>
        <taxon>Actinomycetes</taxon>
        <taxon>Pseudonocardiales</taxon>
        <taxon>Pseudonocardiaceae</taxon>
        <taxon>Saccharopolyspora</taxon>
    </lineage>
</organism>
<keyword evidence="2" id="KW-0812">Transmembrane</keyword>
<evidence type="ECO:0000256" key="1">
    <source>
        <dbReference type="SAM" id="MobiDB-lite"/>
    </source>
</evidence>
<dbReference type="AlphaFoldDB" id="A0A3R8PZY3"/>
<dbReference type="EMBL" id="RSAA01000015">
    <property type="protein sequence ID" value="RRO15512.1"/>
    <property type="molecule type" value="Genomic_DNA"/>
</dbReference>
<feature type="compositionally biased region" description="Low complexity" evidence="1">
    <location>
        <begin position="52"/>
        <end position="73"/>
    </location>
</feature>